<comment type="catalytic activity">
    <reaction evidence="3 4 5">
        <text>an acyl phosphate + H2O = a carboxylate + phosphate + H(+)</text>
        <dbReference type="Rhea" id="RHEA:14965"/>
        <dbReference type="ChEBI" id="CHEBI:15377"/>
        <dbReference type="ChEBI" id="CHEBI:15378"/>
        <dbReference type="ChEBI" id="CHEBI:29067"/>
        <dbReference type="ChEBI" id="CHEBI:43474"/>
        <dbReference type="ChEBI" id="CHEBI:59918"/>
        <dbReference type="EC" id="3.6.1.7"/>
    </reaction>
</comment>
<comment type="similarity">
    <text evidence="1 6">Belongs to the acylphosphatase family.</text>
</comment>
<feature type="active site" evidence="4">
    <location>
        <position position="39"/>
    </location>
</feature>
<accession>A0A561R347</accession>
<dbReference type="InterPro" id="IPR036046">
    <property type="entry name" value="Acylphosphatase-like_dom_sf"/>
</dbReference>
<evidence type="ECO:0000256" key="2">
    <source>
        <dbReference type="ARBA" id="ARBA00012150"/>
    </source>
</evidence>
<dbReference type="RefSeq" id="WP_145635231.1">
    <property type="nucleotide sequence ID" value="NZ_VIWP01000002.1"/>
</dbReference>
<evidence type="ECO:0000256" key="5">
    <source>
        <dbReference type="RuleBase" id="RU000553"/>
    </source>
</evidence>
<name>A0A561R347_9HYPH</name>
<dbReference type="PANTHER" id="PTHR47268:SF4">
    <property type="entry name" value="ACYLPHOSPHATASE"/>
    <property type="match status" value="1"/>
</dbReference>
<keyword evidence="9" id="KW-1185">Reference proteome</keyword>
<evidence type="ECO:0000313" key="8">
    <source>
        <dbReference type="EMBL" id="TWF57045.1"/>
    </source>
</evidence>
<dbReference type="NCBIfam" id="NF010999">
    <property type="entry name" value="PRK14425.1"/>
    <property type="match status" value="1"/>
</dbReference>
<dbReference type="InterPro" id="IPR020456">
    <property type="entry name" value="Acylphosphatase"/>
</dbReference>
<dbReference type="PROSITE" id="PS51160">
    <property type="entry name" value="ACYLPHOSPHATASE_3"/>
    <property type="match status" value="1"/>
</dbReference>
<dbReference type="InterPro" id="IPR001792">
    <property type="entry name" value="Acylphosphatase-like_dom"/>
</dbReference>
<evidence type="ECO:0000256" key="3">
    <source>
        <dbReference type="ARBA" id="ARBA00047645"/>
    </source>
</evidence>
<feature type="domain" description="Acylphosphatase-like" evidence="7">
    <location>
        <begin position="6"/>
        <end position="93"/>
    </location>
</feature>
<dbReference type="GO" id="GO:0003998">
    <property type="term" value="F:acylphosphatase activity"/>
    <property type="evidence" value="ECO:0007669"/>
    <property type="project" value="UniProtKB-EC"/>
</dbReference>
<evidence type="ECO:0000259" key="7">
    <source>
        <dbReference type="PROSITE" id="PS51160"/>
    </source>
</evidence>
<gene>
    <name evidence="8" type="ORF">FHW37_102685</name>
</gene>
<feature type="active site" evidence="4">
    <location>
        <position position="21"/>
    </location>
</feature>
<dbReference type="Proteomes" id="UP000320653">
    <property type="component" value="Unassembled WGS sequence"/>
</dbReference>
<keyword evidence="4 5" id="KW-0378">Hydrolase</keyword>
<proteinExistence type="inferred from homology"/>
<dbReference type="Gene3D" id="3.30.70.100">
    <property type="match status" value="1"/>
</dbReference>
<dbReference type="PROSITE" id="PS00150">
    <property type="entry name" value="ACYLPHOSPHATASE_1"/>
    <property type="match status" value="1"/>
</dbReference>
<dbReference type="EMBL" id="VIWP01000002">
    <property type="protein sequence ID" value="TWF57045.1"/>
    <property type="molecule type" value="Genomic_DNA"/>
</dbReference>
<evidence type="ECO:0000256" key="4">
    <source>
        <dbReference type="PROSITE-ProRule" id="PRU00520"/>
    </source>
</evidence>
<dbReference type="AlphaFoldDB" id="A0A561R347"/>
<evidence type="ECO:0000256" key="1">
    <source>
        <dbReference type="ARBA" id="ARBA00005614"/>
    </source>
</evidence>
<dbReference type="PANTHER" id="PTHR47268">
    <property type="entry name" value="ACYLPHOSPHATASE"/>
    <property type="match status" value="1"/>
</dbReference>
<dbReference type="InterPro" id="IPR017968">
    <property type="entry name" value="Acylphosphatase_CS"/>
</dbReference>
<evidence type="ECO:0000256" key="6">
    <source>
        <dbReference type="RuleBase" id="RU004168"/>
    </source>
</evidence>
<dbReference type="SUPFAM" id="SSF54975">
    <property type="entry name" value="Acylphosphatase/BLUF domain-like"/>
    <property type="match status" value="1"/>
</dbReference>
<comment type="caution">
    <text evidence="8">The sequence shown here is derived from an EMBL/GenBank/DDBJ whole genome shotgun (WGS) entry which is preliminary data.</text>
</comment>
<dbReference type="PROSITE" id="PS00151">
    <property type="entry name" value="ACYLPHOSPHATASE_2"/>
    <property type="match status" value="1"/>
</dbReference>
<dbReference type="Pfam" id="PF00708">
    <property type="entry name" value="Acylphosphatase"/>
    <property type="match status" value="1"/>
</dbReference>
<dbReference type="EC" id="3.6.1.7" evidence="2 4"/>
<protein>
    <recommendedName>
        <fullName evidence="2 4">Acylphosphatase</fullName>
        <ecNumber evidence="2 4">3.6.1.7</ecNumber>
    </recommendedName>
</protein>
<organism evidence="8 9">
    <name type="scientific">Neorhizobium alkalisoli</name>
    <dbReference type="NCBI Taxonomy" id="528178"/>
    <lineage>
        <taxon>Bacteria</taxon>
        <taxon>Pseudomonadati</taxon>
        <taxon>Pseudomonadota</taxon>
        <taxon>Alphaproteobacteria</taxon>
        <taxon>Hyphomicrobiales</taxon>
        <taxon>Rhizobiaceae</taxon>
        <taxon>Rhizobium/Agrobacterium group</taxon>
        <taxon>Neorhizobium</taxon>
    </lineage>
</organism>
<dbReference type="OrthoDB" id="5295388at2"/>
<sequence>MVEFATTKVRVTGRVQGVGFRAWTEREARRLGLTGWVRNEPDGAVTAFLAGRPEAVATMLERLHRGPLGASVADVTMLPSDGEAIPSDFRVTR</sequence>
<reference evidence="8 9" key="1">
    <citation type="submission" date="2019-06" db="EMBL/GenBank/DDBJ databases">
        <title>Sorghum-associated microbial communities from plants grown in Nebraska, USA.</title>
        <authorList>
            <person name="Schachtman D."/>
        </authorList>
    </citation>
    <scope>NUCLEOTIDE SEQUENCE [LARGE SCALE GENOMIC DNA]</scope>
    <source>
        <strain evidence="8 9">1225</strain>
    </source>
</reference>
<dbReference type="PRINTS" id="PR00112">
    <property type="entry name" value="ACYLPHPHTASE"/>
</dbReference>
<evidence type="ECO:0000313" key="9">
    <source>
        <dbReference type="Proteomes" id="UP000320653"/>
    </source>
</evidence>